<dbReference type="Proteomes" id="UP000002139">
    <property type="component" value="Chromosome"/>
</dbReference>
<feature type="domain" description="DNA2/NAM7 helicase helicase" evidence="6">
    <location>
        <begin position="411"/>
        <end position="494"/>
    </location>
</feature>
<dbReference type="InterPro" id="IPR041677">
    <property type="entry name" value="DNA2/NAM7_AAA_11"/>
</dbReference>
<dbReference type="EMBL" id="AM746676">
    <property type="protein sequence ID" value="CAN98380.1"/>
    <property type="molecule type" value="Genomic_DNA"/>
</dbReference>
<organism evidence="8 9">
    <name type="scientific">Sorangium cellulosum (strain So ce56)</name>
    <name type="common">Polyangium cellulosum (strain So ce56)</name>
    <dbReference type="NCBI Taxonomy" id="448385"/>
    <lineage>
        <taxon>Bacteria</taxon>
        <taxon>Pseudomonadati</taxon>
        <taxon>Myxococcota</taxon>
        <taxon>Polyangia</taxon>
        <taxon>Polyangiales</taxon>
        <taxon>Polyangiaceae</taxon>
        <taxon>Sorangium</taxon>
    </lineage>
</organism>
<dbReference type="Gene3D" id="3.40.50.300">
    <property type="entry name" value="P-loop containing nucleotide triphosphate hydrolases"/>
    <property type="match status" value="2"/>
</dbReference>
<sequence length="955" mass="107021">MAELFFQNIVDRRPDIAQKATYNNLQAFYQYLDRAKRYLERSRFELAWAPLGTVVRLDPPRNVRDAKRWRAELGQLLTARHLWLQVTRGPEIQVIGAHAGAGVVQLDAAPAPGAEVELHAKEAGPALPLVAVVLGSQDDIRKALGQAGPVWIELDEPEGDGRDDTVEAFFDEDLGAVYEVSPGVRERNDYTAARRIRVLDQDRDRLALLLDRLPQTQAICVRPNTYVVDCELRAIRALEDQPVAGHRPLIRLFENQAEVTWPELLPRLDPLIWQVLTDDDRPGTSEQREFVDRALRTRDFMLLEGPPGSGKTTAIVELVLQLAARNRRVLLCASTHVAVDNVVERLKDMKRNGDPVLLVRIGDERRVAEGIKGYCLHRMVDTELRNTRAALQGAKGRNRAQAHMLEALRAEDGQATLQRVLLDCAEVVCGTTIGILQHPDIRVQVRSGGPWEPTFDTLILDEASKTPFAEFLVPALLAKRWIIVGDRRQLSPYVEEGWIETNIEAAIPDGVVSREDASQALADVFTIGRGSDGALLVASENADLRDIYAAQLAGLFPEEPIVRLDADDAPSPLLLGAARAVIGTPAQLAAVEGALPLATRIVRLPTGELLAARRRHDARSQRHPKDEEPWAKAVAWRLVRDYELRLLPELLADGDGLPSAGTYAREIDALQPCEGKVPALPRVRDDIDRVRRVALPSILESLQVGFDPRRDSRGRRFWDNALALGLPSSAKAERLVPLRYQHRMHPDIASFPHARIYGGKLLDTPDNMAQERLFPCPRYRTRVALLDVRGQETRSPISNEAEARVIVEELQALSAWAKSTLRRPPWSAAVLTFYRGQERRIRDLLRDVTGQRGQRRYFTFRDGDAPVLTIELCTVDRYQGHEADIVLLSFVRTETPGFLNSPNRLNVAITRARYQLVLIGHAAFLARQTRKAPLCALLVEDMKRRGCVEYRYREG</sequence>
<feature type="domain" description="DNA2/NAM7 helicase-like C-terminal" evidence="7">
    <location>
        <begin position="733"/>
        <end position="922"/>
    </location>
</feature>
<comment type="similarity">
    <text evidence="1">Belongs to the DNA2/NAM7 helicase family.</text>
</comment>
<dbReference type="Pfam" id="PF13086">
    <property type="entry name" value="AAA_11"/>
    <property type="match status" value="2"/>
</dbReference>
<dbReference type="AlphaFoldDB" id="A9FN07"/>
<dbReference type="BioCyc" id="SCEL448385:SCE_RS42055-MONOMER"/>
<dbReference type="PANTHER" id="PTHR43788">
    <property type="entry name" value="DNA2/NAM7 HELICASE FAMILY MEMBER"/>
    <property type="match status" value="1"/>
</dbReference>
<keyword evidence="9" id="KW-1185">Reference proteome</keyword>
<evidence type="ECO:0000256" key="3">
    <source>
        <dbReference type="ARBA" id="ARBA00022801"/>
    </source>
</evidence>
<dbReference type="InterPro" id="IPR050534">
    <property type="entry name" value="Coronavir_polyprotein_1ab"/>
</dbReference>
<evidence type="ECO:0000256" key="4">
    <source>
        <dbReference type="ARBA" id="ARBA00022806"/>
    </source>
</evidence>
<keyword evidence="4 8" id="KW-0347">Helicase</keyword>
<evidence type="ECO:0000259" key="7">
    <source>
        <dbReference type="Pfam" id="PF13087"/>
    </source>
</evidence>
<dbReference type="STRING" id="448385.sce8210"/>
<feature type="domain" description="DNA2/NAM7 helicase helicase" evidence="6">
    <location>
        <begin position="285"/>
        <end position="406"/>
    </location>
</feature>
<dbReference type="eggNOG" id="COG0507">
    <property type="taxonomic scope" value="Bacteria"/>
</dbReference>
<keyword evidence="2" id="KW-0547">Nucleotide-binding</keyword>
<evidence type="ECO:0000313" key="8">
    <source>
        <dbReference type="EMBL" id="CAN98380.1"/>
    </source>
</evidence>
<name>A9FN07_SORC5</name>
<dbReference type="RefSeq" id="WP_012240819.1">
    <property type="nucleotide sequence ID" value="NC_010162.1"/>
</dbReference>
<dbReference type="eggNOG" id="COG1112">
    <property type="taxonomic scope" value="Bacteria"/>
</dbReference>
<dbReference type="InterPro" id="IPR027417">
    <property type="entry name" value="P-loop_NTPase"/>
</dbReference>
<evidence type="ECO:0000256" key="5">
    <source>
        <dbReference type="ARBA" id="ARBA00022840"/>
    </source>
</evidence>
<dbReference type="KEGG" id="scl:sce8210"/>
<proteinExistence type="inferred from homology"/>
<keyword evidence="3" id="KW-0378">Hydrolase</keyword>
<dbReference type="SUPFAM" id="SSF52540">
    <property type="entry name" value="P-loop containing nucleoside triphosphate hydrolases"/>
    <property type="match status" value="2"/>
</dbReference>
<evidence type="ECO:0000256" key="1">
    <source>
        <dbReference type="ARBA" id="ARBA00007913"/>
    </source>
</evidence>
<dbReference type="InterPro" id="IPR041679">
    <property type="entry name" value="DNA2/NAM7-like_C"/>
</dbReference>
<keyword evidence="5" id="KW-0067">ATP-binding</keyword>
<dbReference type="Pfam" id="PF13087">
    <property type="entry name" value="AAA_12"/>
    <property type="match status" value="1"/>
</dbReference>
<evidence type="ECO:0000259" key="6">
    <source>
        <dbReference type="Pfam" id="PF13086"/>
    </source>
</evidence>
<protein>
    <submittedName>
        <fullName evidence="8">DNA helicase</fullName>
    </submittedName>
</protein>
<dbReference type="InterPro" id="IPR047187">
    <property type="entry name" value="SF1_C_Upf1"/>
</dbReference>
<dbReference type="GO" id="GO:0016787">
    <property type="term" value="F:hydrolase activity"/>
    <property type="evidence" value="ECO:0007669"/>
    <property type="project" value="UniProtKB-KW"/>
</dbReference>
<gene>
    <name evidence="8" type="ordered locus">sce8210</name>
</gene>
<dbReference type="PANTHER" id="PTHR43788:SF8">
    <property type="entry name" value="DNA-BINDING PROTEIN SMUBP-2"/>
    <property type="match status" value="1"/>
</dbReference>
<dbReference type="OrthoDB" id="9757917at2"/>
<dbReference type="CDD" id="cd18808">
    <property type="entry name" value="SF1_C_Upf1"/>
    <property type="match status" value="1"/>
</dbReference>
<evidence type="ECO:0000313" key="9">
    <source>
        <dbReference type="Proteomes" id="UP000002139"/>
    </source>
</evidence>
<accession>A9FN07</accession>
<reference evidence="8 9" key="1">
    <citation type="journal article" date="2007" name="Nat. Biotechnol.">
        <title>Complete genome sequence of the myxobacterium Sorangium cellulosum.</title>
        <authorList>
            <person name="Schneiker S."/>
            <person name="Perlova O."/>
            <person name="Kaiser O."/>
            <person name="Gerth K."/>
            <person name="Alici A."/>
            <person name="Altmeyer M.O."/>
            <person name="Bartels D."/>
            <person name="Bekel T."/>
            <person name="Beyer S."/>
            <person name="Bode E."/>
            <person name="Bode H.B."/>
            <person name="Bolten C.J."/>
            <person name="Choudhuri J.V."/>
            <person name="Doss S."/>
            <person name="Elnakady Y.A."/>
            <person name="Frank B."/>
            <person name="Gaigalat L."/>
            <person name="Goesmann A."/>
            <person name="Groeger C."/>
            <person name="Gross F."/>
            <person name="Jelsbak L."/>
            <person name="Jelsbak L."/>
            <person name="Kalinowski J."/>
            <person name="Kegler C."/>
            <person name="Knauber T."/>
            <person name="Konietzny S."/>
            <person name="Kopp M."/>
            <person name="Krause L."/>
            <person name="Krug D."/>
            <person name="Linke B."/>
            <person name="Mahmud T."/>
            <person name="Martinez-Arias R."/>
            <person name="McHardy A.C."/>
            <person name="Merai M."/>
            <person name="Meyer F."/>
            <person name="Mormann S."/>
            <person name="Munoz-Dorado J."/>
            <person name="Perez J."/>
            <person name="Pradella S."/>
            <person name="Rachid S."/>
            <person name="Raddatz G."/>
            <person name="Rosenau F."/>
            <person name="Rueckert C."/>
            <person name="Sasse F."/>
            <person name="Scharfe M."/>
            <person name="Schuster S.C."/>
            <person name="Suen G."/>
            <person name="Treuner-Lange A."/>
            <person name="Velicer G.J."/>
            <person name="Vorholter F.-J."/>
            <person name="Weissman K.J."/>
            <person name="Welch R.D."/>
            <person name="Wenzel S.C."/>
            <person name="Whitworth D.E."/>
            <person name="Wilhelm S."/>
            <person name="Wittmann C."/>
            <person name="Bloecker H."/>
            <person name="Puehler A."/>
            <person name="Mueller R."/>
        </authorList>
    </citation>
    <scope>NUCLEOTIDE SEQUENCE [LARGE SCALE GENOMIC DNA]</scope>
    <source>
        <strain evidence="9">So ce56</strain>
    </source>
</reference>
<dbReference type="GO" id="GO:0043139">
    <property type="term" value="F:5'-3' DNA helicase activity"/>
    <property type="evidence" value="ECO:0007669"/>
    <property type="project" value="TreeGrafter"/>
</dbReference>
<dbReference type="HOGENOM" id="CLU_311885_0_0_7"/>
<evidence type="ECO:0000256" key="2">
    <source>
        <dbReference type="ARBA" id="ARBA00022741"/>
    </source>
</evidence>
<dbReference type="GO" id="GO:0005524">
    <property type="term" value="F:ATP binding"/>
    <property type="evidence" value="ECO:0007669"/>
    <property type="project" value="UniProtKB-KW"/>
</dbReference>